<feature type="region of interest" description="Disordered" evidence="2">
    <location>
        <begin position="1"/>
        <end position="47"/>
    </location>
</feature>
<dbReference type="GO" id="GO:0008270">
    <property type="term" value="F:zinc ion binding"/>
    <property type="evidence" value="ECO:0007669"/>
    <property type="project" value="UniProtKB-KW"/>
</dbReference>
<accession>A0A9P9FV73</accession>
<evidence type="ECO:0000256" key="2">
    <source>
        <dbReference type="SAM" id="MobiDB-lite"/>
    </source>
</evidence>
<feature type="compositionally biased region" description="Polar residues" evidence="2">
    <location>
        <begin position="217"/>
        <end position="232"/>
    </location>
</feature>
<feature type="compositionally biased region" description="Low complexity" evidence="2">
    <location>
        <begin position="13"/>
        <end position="33"/>
    </location>
</feature>
<keyword evidence="1" id="KW-0863">Zinc-finger</keyword>
<dbReference type="OrthoDB" id="1922977at2759"/>
<keyword evidence="1" id="KW-0479">Metal-binding</keyword>
<keyword evidence="5" id="KW-1185">Reference proteome</keyword>
<gene>
    <name evidence="4" type="ORF">EDB81DRAFT_43503</name>
</gene>
<feature type="region of interest" description="Disordered" evidence="2">
    <location>
        <begin position="169"/>
        <end position="265"/>
    </location>
</feature>
<feature type="compositionally biased region" description="Low complexity" evidence="2">
    <location>
        <begin position="493"/>
        <end position="503"/>
    </location>
</feature>
<feature type="compositionally biased region" description="Polar residues" evidence="2">
    <location>
        <begin position="965"/>
        <end position="975"/>
    </location>
</feature>
<proteinExistence type="predicted"/>
<feature type="region of interest" description="Disordered" evidence="2">
    <location>
        <begin position="376"/>
        <end position="515"/>
    </location>
</feature>
<dbReference type="PROSITE" id="PS50103">
    <property type="entry name" value="ZF_C3H1"/>
    <property type="match status" value="1"/>
</dbReference>
<feature type="compositionally biased region" description="Basic residues" evidence="2">
    <location>
        <begin position="697"/>
        <end position="710"/>
    </location>
</feature>
<feature type="compositionally biased region" description="Basic and acidic residues" evidence="2">
    <location>
        <begin position="192"/>
        <end position="202"/>
    </location>
</feature>
<feature type="region of interest" description="Disordered" evidence="2">
    <location>
        <begin position="533"/>
        <end position="608"/>
    </location>
</feature>
<feature type="compositionally biased region" description="Polar residues" evidence="2">
    <location>
        <begin position="344"/>
        <end position="353"/>
    </location>
</feature>
<feature type="compositionally biased region" description="Basic and acidic residues" evidence="2">
    <location>
        <begin position="621"/>
        <end position="630"/>
    </location>
</feature>
<comment type="caution">
    <text evidence="4">The sequence shown here is derived from an EMBL/GenBank/DDBJ whole genome shotgun (WGS) entry which is preliminary data.</text>
</comment>
<feature type="region of interest" description="Disordered" evidence="2">
    <location>
        <begin position="812"/>
        <end position="987"/>
    </location>
</feature>
<dbReference type="Proteomes" id="UP000738349">
    <property type="component" value="Unassembled WGS sequence"/>
</dbReference>
<feature type="compositionally biased region" description="Polar residues" evidence="2">
    <location>
        <begin position="559"/>
        <end position="571"/>
    </location>
</feature>
<dbReference type="InterPro" id="IPR000571">
    <property type="entry name" value="Znf_CCCH"/>
</dbReference>
<feature type="compositionally biased region" description="Gly residues" evidence="2">
    <location>
        <begin position="1"/>
        <end position="12"/>
    </location>
</feature>
<feature type="region of interest" description="Disordered" evidence="2">
    <location>
        <begin position="104"/>
        <end position="132"/>
    </location>
</feature>
<feature type="compositionally biased region" description="Basic and acidic residues" evidence="2">
    <location>
        <begin position="325"/>
        <end position="342"/>
    </location>
</feature>
<name>A0A9P9FV73_9HYPO</name>
<evidence type="ECO:0000313" key="5">
    <source>
        <dbReference type="Proteomes" id="UP000738349"/>
    </source>
</evidence>
<feature type="compositionally biased region" description="Polar residues" evidence="2">
    <location>
        <begin position="423"/>
        <end position="445"/>
    </location>
</feature>
<reference evidence="4" key="1">
    <citation type="journal article" date="2021" name="Nat. Commun.">
        <title>Genetic determinants of endophytism in the Arabidopsis root mycobiome.</title>
        <authorList>
            <person name="Mesny F."/>
            <person name="Miyauchi S."/>
            <person name="Thiergart T."/>
            <person name="Pickel B."/>
            <person name="Atanasova L."/>
            <person name="Karlsson M."/>
            <person name="Huettel B."/>
            <person name="Barry K.W."/>
            <person name="Haridas S."/>
            <person name="Chen C."/>
            <person name="Bauer D."/>
            <person name="Andreopoulos W."/>
            <person name="Pangilinan J."/>
            <person name="LaButti K."/>
            <person name="Riley R."/>
            <person name="Lipzen A."/>
            <person name="Clum A."/>
            <person name="Drula E."/>
            <person name="Henrissat B."/>
            <person name="Kohler A."/>
            <person name="Grigoriev I.V."/>
            <person name="Martin F.M."/>
            <person name="Hacquard S."/>
        </authorList>
    </citation>
    <scope>NUCLEOTIDE SEQUENCE</scope>
    <source>
        <strain evidence="4">MPI-CAGE-AT-0147</strain>
    </source>
</reference>
<organism evidence="4 5">
    <name type="scientific">Dactylonectria macrodidyma</name>
    <dbReference type="NCBI Taxonomy" id="307937"/>
    <lineage>
        <taxon>Eukaryota</taxon>
        <taxon>Fungi</taxon>
        <taxon>Dikarya</taxon>
        <taxon>Ascomycota</taxon>
        <taxon>Pezizomycotina</taxon>
        <taxon>Sordariomycetes</taxon>
        <taxon>Hypocreomycetidae</taxon>
        <taxon>Hypocreales</taxon>
        <taxon>Nectriaceae</taxon>
        <taxon>Dactylonectria</taxon>
    </lineage>
</organism>
<evidence type="ECO:0000259" key="3">
    <source>
        <dbReference type="PROSITE" id="PS50103"/>
    </source>
</evidence>
<feature type="zinc finger region" description="C3H1-type" evidence="1">
    <location>
        <begin position="1094"/>
        <end position="1122"/>
    </location>
</feature>
<dbReference type="AlphaFoldDB" id="A0A9P9FV73"/>
<dbReference type="EMBL" id="JAGMUV010000001">
    <property type="protein sequence ID" value="KAH7176582.1"/>
    <property type="molecule type" value="Genomic_DNA"/>
</dbReference>
<sequence>MSQYGYGYGGPQGYQPPDAYSKAPPTAYTAPPYQSTEPTQAQNPGYGSVTLESYEYNRQTIPGLGLNFSNNAVSWQQPWANGTVEHQTEQSKVSRNEHALVTDNPARSASASHAKLATSGQANDTVEEGELSEGELEDIYESGQVEGSSSGQPRLDTRSLLPDAVLNTSKAASAQPPAFHVVEKNNSTARYSGKEQAVRERSGSYSPYLSPREIRSNDQANSPSDAPNTPHSDPNLELPVRSTDVDRSEQEPVFPAKSTHGSIQEARQRAQDAILRLWPLNIRHQNYLDEGIDKHLIDSLFAELGLDSSRTSPVIEPPPIPPSTHAKEFSKEPQRTENDVKETNFINSSSDATGKSKDKSEERKDRIARLLAAKGSKSTVTVPDVNKATVAPPAPLSTAPSKKQSEKSKLIQQKMEALRKSRAANTNKTPQTEGSVTPATETSFSKPPAPPTAPSFDLPDETLNSNAVIEQPRATLERSESHDAPSIPGLFLSSTPQASAATSQRKRPVAADLNENSISTVYKRPFGQSRESRPFLIDVSDDEDDAEMDIDSPELRPSSIHQPITPTGKTSSFRDHPALSDDISNRQIASPKLVGTPTGSGGSGNGLYNLENMTKKIEDMKRKIAEAEARKKAKLSSNGTPSLPQSENQSKEGSVDIPSIALPTPEAMTLSGTDAEDEKTSILRRSRPMQQPLSKLTKIRGQRRHNKSPLRSRIASARLPVLEAHRSEQIRQLKHLQSEVARIEQEIQDSLQEEQRLREEVMVSESDAESQDASEPEHLSGQSRLSLGPRRQPGSKCMSEFEFSGKLIPISAELGPGRQSVGLPLDHPKEPTEPRNQVLPTSQKREHPEISRKEIADLPMEAGPSGEDVAVARSEGIDEETGSTRQASVVDHSIAPIDDSLTSADSHSDPGEDTRPDDSISSDRDLDTDVAMEEDLDESSDENTRGSFDGYEPTEAGVDIPNPQTPARSAATSPPHSAEEAVLETSDTDLQGVSATSPITQPISAADAVSPSVSASSREVDLLHYKESTRTLTSRQVEQAVELGDSGAPKGAPQSTFTPYETPLQFFRAYRFHPQFKDSVAGGLRSLTYSNQIDVQREVCPDQLVEGVCPRGEQCEFQHFDNMKAPGTCTSARAGGTTTA</sequence>
<feature type="compositionally biased region" description="Basic and acidic residues" evidence="2">
    <location>
        <begin position="906"/>
        <end position="927"/>
    </location>
</feature>
<feature type="region of interest" description="Disordered" evidence="2">
    <location>
        <begin position="309"/>
        <end position="364"/>
    </location>
</feature>
<feature type="compositionally biased region" description="Acidic residues" evidence="2">
    <location>
        <begin position="539"/>
        <end position="552"/>
    </location>
</feature>
<feature type="compositionally biased region" description="Polar residues" evidence="2">
    <location>
        <begin position="635"/>
        <end position="648"/>
    </location>
</feature>
<protein>
    <recommendedName>
        <fullName evidence="3">C3H1-type domain-containing protein</fullName>
    </recommendedName>
</protein>
<evidence type="ECO:0000256" key="1">
    <source>
        <dbReference type="PROSITE-ProRule" id="PRU00723"/>
    </source>
</evidence>
<feature type="compositionally biased region" description="Acidic residues" evidence="2">
    <location>
        <begin position="928"/>
        <end position="941"/>
    </location>
</feature>
<feature type="domain" description="C3H1-type" evidence="3">
    <location>
        <begin position="1094"/>
        <end position="1122"/>
    </location>
</feature>
<feature type="compositionally biased region" description="Polar residues" evidence="2">
    <location>
        <begin position="34"/>
        <end position="45"/>
    </location>
</feature>
<evidence type="ECO:0000313" key="4">
    <source>
        <dbReference type="EMBL" id="KAH7176582.1"/>
    </source>
</evidence>
<feature type="compositionally biased region" description="Basic and acidic residues" evidence="2">
    <location>
        <begin position="843"/>
        <end position="856"/>
    </location>
</feature>
<feature type="compositionally biased region" description="Basic and acidic residues" evidence="2">
    <location>
        <begin position="354"/>
        <end position="364"/>
    </location>
</feature>
<feature type="region of interest" description="Disordered" evidence="2">
    <location>
        <begin position="751"/>
        <end position="798"/>
    </location>
</feature>
<keyword evidence="1" id="KW-0862">Zinc</keyword>
<feature type="region of interest" description="Disordered" evidence="2">
    <location>
        <begin position="621"/>
        <end position="710"/>
    </location>
</feature>